<name>A0A7G9GH72_9FIRM</name>
<evidence type="ECO:0000256" key="1">
    <source>
        <dbReference type="SAM" id="MobiDB-lite"/>
    </source>
</evidence>
<dbReference type="EMBL" id="CP060635">
    <property type="protein sequence ID" value="QNM10154.1"/>
    <property type="molecule type" value="Genomic_DNA"/>
</dbReference>
<protein>
    <submittedName>
        <fullName evidence="2">Collagen-like protein</fullName>
    </submittedName>
</protein>
<organism evidence="2 3">
    <name type="scientific">Wansuia hejianensis</name>
    <dbReference type="NCBI Taxonomy" id="2763667"/>
    <lineage>
        <taxon>Bacteria</taxon>
        <taxon>Bacillati</taxon>
        <taxon>Bacillota</taxon>
        <taxon>Clostridia</taxon>
        <taxon>Lachnospirales</taxon>
        <taxon>Lachnospiraceae</taxon>
        <taxon>Wansuia</taxon>
    </lineage>
</organism>
<evidence type="ECO:0000313" key="3">
    <source>
        <dbReference type="Proteomes" id="UP000515860"/>
    </source>
</evidence>
<feature type="region of interest" description="Disordered" evidence="1">
    <location>
        <begin position="1"/>
        <end position="23"/>
    </location>
</feature>
<dbReference type="KEGG" id="whj:H9Q79_07755"/>
<keyword evidence="3" id="KW-1185">Reference proteome</keyword>
<dbReference type="Gene3D" id="2.60.120.40">
    <property type="match status" value="1"/>
</dbReference>
<dbReference type="PANTHER" id="PTHR24637">
    <property type="entry name" value="COLLAGEN"/>
    <property type="match status" value="1"/>
</dbReference>
<dbReference type="AlphaFoldDB" id="A0A7G9GH72"/>
<feature type="compositionally biased region" description="Low complexity" evidence="1">
    <location>
        <begin position="69"/>
        <end position="162"/>
    </location>
</feature>
<feature type="region of interest" description="Disordered" evidence="1">
    <location>
        <begin position="68"/>
        <end position="162"/>
    </location>
</feature>
<gene>
    <name evidence="2" type="ORF">H9Q79_07755</name>
</gene>
<dbReference type="PANTHER" id="PTHR24637:SF421">
    <property type="entry name" value="CUTICLE COLLAGEN DPY-2"/>
    <property type="match status" value="1"/>
</dbReference>
<dbReference type="RefSeq" id="WP_283245099.1">
    <property type="nucleotide sequence ID" value="NZ_CP060635.1"/>
</dbReference>
<dbReference type="InterPro" id="IPR008983">
    <property type="entry name" value="Tumour_necrosis_fac-like_dom"/>
</dbReference>
<feature type="compositionally biased region" description="Basic residues" evidence="1">
    <location>
        <begin position="1"/>
        <end position="11"/>
    </location>
</feature>
<feature type="compositionally biased region" description="Polar residues" evidence="1">
    <location>
        <begin position="12"/>
        <end position="23"/>
    </location>
</feature>
<proteinExistence type="predicted"/>
<dbReference type="Pfam" id="PF01391">
    <property type="entry name" value="Collagen"/>
    <property type="match status" value="1"/>
</dbReference>
<reference evidence="2 3" key="1">
    <citation type="submission" date="2020-08" db="EMBL/GenBank/DDBJ databases">
        <authorList>
            <person name="Liu C."/>
            <person name="Sun Q."/>
        </authorList>
    </citation>
    <scope>NUCLEOTIDE SEQUENCE [LARGE SCALE GENOMIC DNA]</scope>
    <source>
        <strain evidence="2 3">NSJ-29</strain>
    </source>
</reference>
<accession>A0A7G9GH72</accession>
<dbReference type="Proteomes" id="UP000515860">
    <property type="component" value="Chromosome"/>
</dbReference>
<dbReference type="InterPro" id="IPR008160">
    <property type="entry name" value="Collagen"/>
</dbReference>
<sequence>MFFNRRDKKNSRSCQDSEQSPQSEINECANIFCGNDSHCQSSCCKPGPTGPAGPQGCTGPRGCPGPAGPSGTTGPAGATGPAGPTGATGATGPAGPTGATGPAGPTGATGPAGPTGATGAAGPAGPTGAAGPAGPTGAPGAAGPTGATGPAGPAGATGATGPAGNTASGLAAYGGRYNSSTQLLFFTQADEYIPISLNTTMPALNVSYPAANSITVSETGDYEITYNLLLNANQSITAAAGVRRNGTMLQQTRGSQTLSADDSAGTTYDGRLAASTIVSLAANDVLDLAIAIVRTLPANLDAIVNGNANALLTVKKISSAT</sequence>
<evidence type="ECO:0000313" key="2">
    <source>
        <dbReference type="EMBL" id="QNM10154.1"/>
    </source>
</evidence>
<keyword evidence="2" id="KW-0176">Collagen</keyword>